<dbReference type="AlphaFoldDB" id="A0A840L5S3"/>
<feature type="signal peptide" evidence="1">
    <location>
        <begin position="1"/>
        <end position="20"/>
    </location>
</feature>
<accession>A0A840L5S3</accession>
<protein>
    <submittedName>
        <fullName evidence="2">Uncharacterized protein</fullName>
    </submittedName>
</protein>
<dbReference type="EMBL" id="JACHLP010000004">
    <property type="protein sequence ID" value="MBB4843914.1"/>
    <property type="molecule type" value="Genomic_DNA"/>
</dbReference>
<organism evidence="2 3">
    <name type="scientific">Roseateles oligotrophus</name>
    <dbReference type="NCBI Taxonomy" id="1769250"/>
    <lineage>
        <taxon>Bacteria</taxon>
        <taxon>Pseudomonadati</taxon>
        <taxon>Pseudomonadota</taxon>
        <taxon>Betaproteobacteria</taxon>
        <taxon>Burkholderiales</taxon>
        <taxon>Sphaerotilaceae</taxon>
        <taxon>Roseateles</taxon>
    </lineage>
</organism>
<gene>
    <name evidence="2" type="ORF">HNP55_002437</name>
</gene>
<sequence length="138" mass="14899">MQAPRLFAALLLSCAGQAFAAAPAYLVVDHSTEILMNQAKAQTLWDADLSPKLAKLYPVKKWGFVTEVEGGFDNDKNCVITARTMMMPRNGKTLSFKPAKTATTYGVQSASSLEQCQALAKTKLSESISAVRSALLKN</sequence>
<keyword evidence="1" id="KW-0732">Signal</keyword>
<evidence type="ECO:0000256" key="1">
    <source>
        <dbReference type="SAM" id="SignalP"/>
    </source>
</evidence>
<reference evidence="2 3" key="1">
    <citation type="submission" date="2020-08" db="EMBL/GenBank/DDBJ databases">
        <title>Functional genomics of gut bacteria from endangered species of beetles.</title>
        <authorList>
            <person name="Carlos-Shanley C."/>
        </authorList>
    </citation>
    <scope>NUCLEOTIDE SEQUENCE [LARGE SCALE GENOMIC DNA]</scope>
    <source>
        <strain evidence="2 3">S00239</strain>
    </source>
</reference>
<dbReference type="RefSeq" id="WP_184299594.1">
    <property type="nucleotide sequence ID" value="NZ_JACHLP010000004.1"/>
</dbReference>
<evidence type="ECO:0000313" key="3">
    <source>
        <dbReference type="Proteomes" id="UP000562027"/>
    </source>
</evidence>
<comment type="caution">
    <text evidence="2">The sequence shown here is derived from an EMBL/GenBank/DDBJ whole genome shotgun (WGS) entry which is preliminary data.</text>
</comment>
<feature type="chain" id="PRO_5032803817" evidence="1">
    <location>
        <begin position="21"/>
        <end position="138"/>
    </location>
</feature>
<proteinExistence type="predicted"/>
<keyword evidence="3" id="KW-1185">Reference proteome</keyword>
<evidence type="ECO:0000313" key="2">
    <source>
        <dbReference type="EMBL" id="MBB4843914.1"/>
    </source>
</evidence>
<dbReference type="Proteomes" id="UP000562027">
    <property type="component" value="Unassembled WGS sequence"/>
</dbReference>
<name>A0A840L5S3_9BURK</name>